<dbReference type="EMBL" id="ML977623">
    <property type="protein sequence ID" value="KAF1996589.1"/>
    <property type="molecule type" value="Genomic_DNA"/>
</dbReference>
<dbReference type="PANTHER" id="PTHR23033:SF47">
    <property type="entry name" value="APPLE DOMAIN-CONTAINING PROTEIN-RELATED"/>
    <property type="match status" value="1"/>
</dbReference>
<keyword evidence="3 7" id="KW-0812">Transmembrane</keyword>
<dbReference type="OrthoDB" id="414175at2759"/>
<feature type="transmembrane region" description="Helical" evidence="7">
    <location>
        <begin position="42"/>
        <end position="64"/>
    </location>
</feature>
<reference evidence="8" key="1">
    <citation type="journal article" date="2020" name="Stud. Mycol.">
        <title>101 Dothideomycetes genomes: a test case for predicting lifestyles and emergence of pathogens.</title>
        <authorList>
            <person name="Haridas S."/>
            <person name="Albert R."/>
            <person name="Binder M."/>
            <person name="Bloem J."/>
            <person name="Labutti K."/>
            <person name="Salamov A."/>
            <person name="Andreopoulos B."/>
            <person name="Baker S."/>
            <person name="Barry K."/>
            <person name="Bills G."/>
            <person name="Bluhm B."/>
            <person name="Cannon C."/>
            <person name="Castanera R."/>
            <person name="Culley D."/>
            <person name="Daum C."/>
            <person name="Ezra D."/>
            <person name="Gonzalez J."/>
            <person name="Henrissat B."/>
            <person name="Kuo A."/>
            <person name="Liang C."/>
            <person name="Lipzen A."/>
            <person name="Lutzoni F."/>
            <person name="Magnuson J."/>
            <person name="Mondo S."/>
            <person name="Nolan M."/>
            <person name="Ohm R."/>
            <person name="Pangilinan J."/>
            <person name="Park H.-J."/>
            <person name="Ramirez L."/>
            <person name="Alfaro M."/>
            <person name="Sun H."/>
            <person name="Tritt A."/>
            <person name="Yoshinaga Y."/>
            <person name="Zwiers L.-H."/>
            <person name="Turgeon B."/>
            <person name="Goodwin S."/>
            <person name="Spatafora J."/>
            <person name="Crous P."/>
            <person name="Grigoriev I."/>
        </authorList>
    </citation>
    <scope>NUCLEOTIDE SEQUENCE</scope>
    <source>
        <strain evidence="8">CBS 123094</strain>
    </source>
</reference>
<evidence type="ECO:0000256" key="5">
    <source>
        <dbReference type="ARBA" id="ARBA00022989"/>
    </source>
</evidence>
<keyword evidence="9" id="KW-1185">Reference proteome</keyword>
<name>A0A6A5W744_9PLEO</name>
<comment type="subcellular location">
    <subcellularLocation>
        <location evidence="1">Membrane</location>
        <topology evidence="1">Single-pass type II membrane protein</topology>
    </subcellularLocation>
</comment>
<dbReference type="Gene3D" id="3.90.550.50">
    <property type="match status" value="1"/>
</dbReference>
<keyword evidence="5 7" id="KW-1133">Transmembrane helix</keyword>
<keyword evidence="6 7" id="KW-0472">Membrane</keyword>
<proteinExistence type="inferred from homology"/>
<accession>A0A6A5W744</accession>
<sequence>MVRQGFPSPPEAQWLVFVELHMIFVWRNLLQYLLDFRSKKPLHIGIPMMIGDVLFGYGGAGFILSQPAIKKVVEHWRLHQDDYETYAVEQWAGDMVLGRAPRDIDMPLFNANPNV</sequence>
<organism evidence="8 9">
    <name type="scientific">Amniculicola lignicola CBS 123094</name>
    <dbReference type="NCBI Taxonomy" id="1392246"/>
    <lineage>
        <taxon>Eukaryota</taxon>
        <taxon>Fungi</taxon>
        <taxon>Dikarya</taxon>
        <taxon>Ascomycota</taxon>
        <taxon>Pezizomycotina</taxon>
        <taxon>Dothideomycetes</taxon>
        <taxon>Pleosporomycetidae</taxon>
        <taxon>Pleosporales</taxon>
        <taxon>Amniculicolaceae</taxon>
        <taxon>Amniculicola</taxon>
    </lineage>
</organism>
<dbReference type="PANTHER" id="PTHR23033">
    <property type="entry name" value="BETA1,3-GALACTOSYLTRANSFERASE"/>
    <property type="match status" value="1"/>
</dbReference>
<gene>
    <name evidence="8" type="ORF">P154DRAFT_525436</name>
</gene>
<evidence type="ECO:0000256" key="4">
    <source>
        <dbReference type="ARBA" id="ARBA00022968"/>
    </source>
</evidence>
<evidence type="ECO:0000313" key="8">
    <source>
        <dbReference type="EMBL" id="KAF1996589.1"/>
    </source>
</evidence>
<evidence type="ECO:0000313" key="9">
    <source>
        <dbReference type="Proteomes" id="UP000799779"/>
    </source>
</evidence>
<keyword evidence="4" id="KW-0735">Signal-anchor</keyword>
<evidence type="ECO:0000256" key="2">
    <source>
        <dbReference type="ARBA" id="ARBA00006462"/>
    </source>
</evidence>
<dbReference type="GO" id="GO:0016740">
    <property type="term" value="F:transferase activity"/>
    <property type="evidence" value="ECO:0007669"/>
    <property type="project" value="UniProtKB-KW"/>
</dbReference>
<dbReference type="InterPro" id="IPR026050">
    <property type="entry name" value="C1GALT1/C1GALT1_chp1"/>
</dbReference>
<dbReference type="GO" id="GO:0016020">
    <property type="term" value="C:membrane"/>
    <property type="evidence" value="ECO:0007669"/>
    <property type="project" value="UniProtKB-SubCell"/>
</dbReference>
<evidence type="ECO:0000256" key="6">
    <source>
        <dbReference type="ARBA" id="ARBA00023136"/>
    </source>
</evidence>
<dbReference type="Proteomes" id="UP000799779">
    <property type="component" value="Unassembled WGS sequence"/>
</dbReference>
<evidence type="ECO:0000256" key="3">
    <source>
        <dbReference type="ARBA" id="ARBA00022692"/>
    </source>
</evidence>
<protein>
    <submittedName>
        <fullName evidence="8">Glycosyltransferase family 31 protein</fullName>
    </submittedName>
</protein>
<evidence type="ECO:0000256" key="1">
    <source>
        <dbReference type="ARBA" id="ARBA00004606"/>
    </source>
</evidence>
<evidence type="ECO:0000256" key="7">
    <source>
        <dbReference type="SAM" id="Phobius"/>
    </source>
</evidence>
<keyword evidence="8" id="KW-0808">Transferase</keyword>
<dbReference type="AlphaFoldDB" id="A0A6A5W744"/>
<comment type="similarity">
    <text evidence="2">Belongs to the glycosyltransferase 31 family. Beta3-Gal-T subfamily.</text>
</comment>